<name>A0A9Q0N4Z6_9DIPT</name>
<dbReference type="Proteomes" id="UP001151699">
    <property type="component" value="Chromosome B"/>
</dbReference>
<reference evidence="1" key="1">
    <citation type="submission" date="2022-07" db="EMBL/GenBank/DDBJ databases">
        <authorList>
            <person name="Trinca V."/>
            <person name="Uliana J.V.C."/>
            <person name="Torres T.T."/>
            <person name="Ward R.J."/>
            <person name="Monesi N."/>
        </authorList>
    </citation>
    <scope>NUCLEOTIDE SEQUENCE</scope>
    <source>
        <strain evidence="1">HSMRA1968</strain>
        <tissue evidence="1">Whole embryos</tissue>
    </source>
</reference>
<dbReference type="EMBL" id="WJQU01000002">
    <property type="protein sequence ID" value="KAJ6643011.1"/>
    <property type="molecule type" value="Genomic_DNA"/>
</dbReference>
<organism evidence="1 2">
    <name type="scientific">Pseudolycoriella hygida</name>
    <dbReference type="NCBI Taxonomy" id="35572"/>
    <lineage>
        <taxon>Eukaryota</taxon>
        <taxon>Metazoa</taxon>
        <taxon>Ecdysozoa</taxon>
        <taxon>Arthropoda</taxon>
        <taxon>Hexapoda</taxon>
        <taxon>Insecta</taxon>
        <taxon>Pterygota</taxon>
        <taxon>Neoptera</taxon>
        <taxon>Endopterygota</taxon>
        <taxon>Diptera</taxon>
        <taxon>Nematocera</taxon>
        <taxon>Sciaroidea</taxon>
        <taxon>Sciaridae</taxon>
        <taxon>Pseudolycoriella</taxon>
    </lineage>
</organism>
<dbReference type="AlphaFoldDB" id="A0A9Q0N4Z6"/>
<keyword evidence="2" id="KW-1185">Reference proteome</keyword>
<comment type="caution">
    <text evidence="1">The sequence shown here is derived from an EMBL/GenBank/DDBJ whole genome shotgun (WGS) entry which is preliminary data.</text>
</comment>
<evidence type="ECO:0000313" key="2">
    <source>
        <dbReference type="Proteomes" id="UP001151699"/>
    </source>
</evidence>
<proteinExistence type="predicted"/>
<evidence type="ECO:0000313" key="1">
    <source>
        <dbReference type="EMBL" id="KAJ6643011.1"/>
    </source>
</evidence>
<gene>
    <name evidence="1" type="ORF">Bhyg_07967</name>
</gene>
<accession>A0A9Q0N4Z6</accession>
<sequence>MDAKNLIEDVDDDMPLELMEHARTAKLETLPVKSREKYIRVYIILKRGRKSMVTLYDALQLRFWQTVELICKRSCDMEDGVQDFVLRGTSKTQSHIKEKPVK</sequence>
<protein>
    <submittedName>
        <fullName evidence="1">Uncharacterized protein</fullName>
    </submittedName>
</protein>